<keyword evidence="14" id="KW-0694">RNA-binding</keyword>
<keyword evidence="10" id="KW-0255">Endonuclease</keyword>
<evidence type="ECO:0000256" key="24">
    <source>
        <dbReference type="SAM" id="MobiDB-lite"/>
    </source>
</evidence>
<dbReference type="Pfam" id="PF25597">
    <property type="entry name" value="SH3_retrovirus"/>
    <property type="match status" value="1"/>
</dbReference>
<comment type="caution">
    <text evidence="26">The sequence shown here is derived from an EMBL/GenBank/DDBJ whole genome shotgun (WGS) entry which is preliminary data.</text>
</comment>
<keyword evidence="3" id="KW-1188">Viral release from host cell</keyword>
<dbReference type="PROSITE" id="PS50994">
    <property type="entry name" value="INTEGRASE"/>
    <property type="match status" value="1"/>
</dbReference>
<evidence type="ECO:0000313" key="28">
    <source>
        <dbReference type="Proteomes" id="UP000009882"/>
    </source>
</evidence>
<dbReference type="eggNOG" id="KOG0017">
    <property type="taxonomic scope" value="Eukaryota"/>
</dbReference>
<dbReference type="OrthoDB" id="2663223at2759"/>
<dbReference type="HOGENOM" id="CLU_001650_18_4_1"/>
<evidence type="ECO:0000256" key="22">
    <source>
        <dbReference type="ARBA" id="ARBA00048173"/>
    </source>
</evidence>
<feature type="compositionally biased region" description="Basic and acidic residues" evidence="24">
    <location>
        <begin position="911"/>
        <end position="926"/>
    </location>
</feature>
<dbReference type="Gene3D" id="3.30.420.10">
    <property type="entry name" value="Ribonuclease H-like superfamily/Ribonuclease H"/>
    <property type="match status" value="1"/>
</dbReference>
<evidence type="ECO:0000256" key="15">
    <source>
        <dbReference type="ARBA" id="ARBA00022908"/>
    </source>
</evidence>
<accession>K9FMR4</accession>
<dbReference type="GO" id="GO:0015074">
    <property type="term" value="P:DNA integration"/>
    <property type="evidence" value="ECO:0007669"/>
    <property type="project" value="UniProtKB-KW"/>
</dbReference>
<dbReference type="GO" id="GO:0005524">
    <property type="term" value="F:ATP binding"/>
    <property type="evidence" value="ECO:0007669"/>
    <property type="project" value="UniProtKB-KW"/>
</dbReference>
<comment type="catalytic activity">
    <reaction evidence="22">
        <text>DNA(n) + a 2'-deoxyribonucleoside 5'-triphosphate = DNA(n+1) + diphosphate</text>
        <dbReference type="Rhea" id="RHEA:22508"/>
        <dbReference type="Rhea" id="RHEA-COMP:17339"/>
        <dbReference type="Rhea" id="RHEA-COMP:17340"/>
        <dbReference type="ChEBI" id="CHEBI:33019"/>
        <dbReference type="ChEBI" id="CHEBI:61560"/>
        <dbReference type="ChEBI" id="CHEBI:173112"/>
        <dbReference type="EC" id="2.7.7.49"/>
    </reaction>
</comment>
<reference evidence="26" key="2">
    <citation type="submission" date="2012-05" db="EMBL/GenBank/DDBJ databases">
        <title>The genome sequence of the necrotrophic fungus Penicillium digitatum, the main postharvest pathogen of citrus.</title>
        <authorList>
            <person name="Marcet-Houben M."/>
            <person name="Gabaldon T."/>
            <person name="Ballester A.-R."/>
            <person name="Harries E."/>
            <person name="Marcos J.F."/>
            <person name="Gonzalez-Candelas L."/>
            <person name="de la Fuente B."/>
        </authorList>
    </citation>
    <scope>NUCLEOTIDE SEQUENCE</scope>
    <source>
        <strain evidence="26">PHI26</strain>
    </source>
</reference>
<dbReference type="InterPro" id="IPR057670">
    <property type="entry name" value="SH3_retrovirus"/>
</dbReference>
<feature type="domain" description="Integrase catalytic" evidence="25">
    <location>
        <begin position="558"/>
        <end position="736"/>
    </location>
</feature>
<dbReference type="FunCoup" id="K9FMR4">
    <property type="interactions" value="40"/>
</dbReference>
<reference evidence="28" key="1">
    <citation type="journal article" date="2012" name="BMC Genomics">
        <title>Genome sequence of the necrotrophic fungus Penicillium digitatum, the main postharvest pathogen of citrus.</title>
        <authorList>
            <person name="Marcet-Houben M."/>
            <person name="Ballester A.-R."/>
            <person name="de la Fuente B."/>
            <person name="Harries E."/>
            <person name="Marcos J.F."/>
            <person name="Gonzalez-Candelas L."/>
            <person name="Gabaldon T."/>
        </authorList>
    </citation>
    <scope>NUCLEOTIDE SEQUENCE [LARGE SCALE GENOMIC DNA]</scope>
    <source>
        <strain evidence="28">PHI26 / CECT 20796</strain>
    </source>
</reference>
<sequence>MDDHLSAGVSTRVILKDTTTWDSWLPYIKSIATIYNVWELCDPSQETAPLPLTPPAEVLSIDEARAKYKDDWVDVKRLLQDEWVAKNAIYTQKKKGLGLVVAAIRSTVHPTYQPMIVEYETPWDLLHNLSQRFAPENDPTYVAGLRQQWRQLDRGLDRNTDIDKWLTSWETMQKWCKRAKMPEANDVKNQFLDAISVMSPNFHETWVLRLQDKGDIEFTELLNRYKAHWKITYGKQASQRGISKAVFATWQGHEEVKPNETKQEETPLGDRACPCGRGFKKHQPWKCWEIFEDIRPKNYKPVASARQKWEKAMKANPTWKALVEKERTEMSQSKKPTEQANVTLGGEAFGFFTTPAIPTKISEIPTEKRWVVDTGAQVHVCNDRRLFVTFEDAQSVVKVGDTETSVKGIGTIVIYGVSPVTKNPVRMELYNTRYSPNFHSNLISHGLMMKASLLVNFRSNCIETTEGRQVYQVYQDQKLTWLTQPKGFQYPKLSPENLILATKKSAQEPRSEGSIHTWHRRLGHVGTERIEKLAEMTEGITIESNPGKKKQVCEACQLADAPKQISRRKIGQAYGVFGRVHFDLVQNQTAHNGHIWLTHFYLDGIRCHFVFTHTKKNECQMAVRKFIALVKNWLKIEIRVFHYDNERSAGNEVESMIEAEGCTIEHSPPGLPEMNGPAERSGGVVVRTARALINDTDLPRHLWPEAVYAAAYILNRVPTKMNNKWMIPWNELLKHAAPDGVKDQVINLSNVRLYGCLVYSRILKRVQSEKMAPRAEIGYLVGYVSKNLYKIWFPHKGKTGIGKVEIVRDAVFDETRRYSKSRPLPDSEDAISTMSQGLGVQPTVLTMEEAQVEMSIQSRMPKSIARIALHDETEHTNQGEDTEVVERERTPVLASSKAASDLPLTPQSTMRPREQTRSEDTPRDASPHLSPLQPSPPSSPIVSTSPILSTQIPASVPDPISVPQSTGSGGVETVDEEEEIERQLQREMIYSPTPELSSQQRAPRDISASIETSNIVTGTRSRKPRIDPDYATYLSLAQEEPPSLLYAFTTSMNQRFKTKPHREDLPPPPENWIQMKNHRFAKEFMAAASFEVQTLKKKETYTEVQTPNRKNTQVLPLKWVFTYKFDANGVLEKFKARICVRGDLQWLSTDEKRAATLAVKTARAVFALVAAFDLDMRQRDVVTAFLNSSLQSETYTKCPPGFEREGHCWMLHRALYGLRMSPRLWQQEATRVLVNLRLTPVPEDPCIFTTNGIIVFFYVDDIIIVNHPNFAKQATKLDQDLKKEWEMRELDATWFLNIRILRDRDQKKLWLCQDSYIESMTNKYNLVTTRKVGSPLGVEPLVPYDGVATPSQIHGYQAKVGSAQYATTISRPDAAKATSKVAEFLTNPGPKHMDAIDRIIQYLYETRYWAIEYGTRPRDAYPTQSENNPGLSLAAKSIEFASDASFGDNRDRKSSEGYLCKLYGGPIDWKASKQKTVTTSTTEAELLALAEAGKTIQWWRRVLHSLGFEPDHPLSIMCDNQQTVDLLTKEGAAMHTKLRHVDINRCWMKQEVSEGRVNVDWVPTAAMPADGLTKVLPKQKQHVFRELLGMREIRDRIIPESDGRSSS</sequence>
<evidence type="ECO:0000256" key="7">
    <source>
        <dbReference type="ARBA" id="ARBA00022723"/>
    </source>
</evidence>
<comment type="catalytic activity">
    <reaction evidence="23">
        <text>DNA(n) + a 2'-deoxyribonucleoside 5'-triphosphate = DNA(n+1) + diphosphate</text>
        <dbReference type="Rhea" id="RHEA:22508"/>
        <dbReference type="Rhea" id="RHEA-COMP:17339"/>
        <dbReference type="Rhea" id="RHEA-COMP:17340"/>
        <dbReference type="ChEBI" id="CHEBI:33019"/>
        <dbReference type="ChEBI" id="CHEBI:61560"/>
        <dbReference type="ChEBI" id="CHEBI:173112"/>
        <dbReference type="EC" id="2.7.7.7"/>
    </reaction>
</comment>
<dbReference type="GO" id="GO:0006310">
    <property type="term" value="P:DNA recombination"/>
    <property type="evidence" value="ECO:0007669"/>
    <property type="project" value="UniProtKB-KW"/>
</dbReference>
<evidence type="ECO:0000256" key="19">
    <source>
        <dbReference type="ARBA" id="ARBA00023125"/>
    </source>
</evidence>
<keyword evidence="5" id="KW-0548">Nucleotidyltransferase</keyword>
<feature type="region of interest" description="Disordered" evidence="24">
    <location>
        <begin position="871"/>
        <end position="975"/>
    </location>
</feature>
<dbReference type="Pfam" id="PF13976">
    <property type="entry name" value="gag_pre-integrs"/>
    <property type="match status" value="1"/>
</dbReference>
<dbReference type="SUPFAM" id="SSF53098">
    <property type="entry name" value="Ribonuclease H-like"/>
    <property type="match status" value="1"/>
</dbReference>
<feature type="compositionally biased region" description="Low complexity" evidence="24">
    <location>
        <begin position="940"/>
        <end position="949"/>
    </location>
</feature>
<dbReference type="InterPro" id="IPR025724">
    <property type="entry name" value="GAG-pre-integrase_dom"/>
</dbReference>
<evidence type="ECO:0000256" key="23">
    <source>
        <dbReference type="ARBA" id="ARBA00049244"/>
    </source>
</evidence>
<evidence type="ECO:0000256" key="14">
    <source>
        <dbReference type="ARBA" id="ARBA00022884"/>
    </source>
</evidence>
<dbReference type="GO" id="GO:0004519">
    <property type="term" value="F:endonuclease activity"/>
    <property type="evidence" value="ECO:0007669"/>
    <property type="project" value="UniProtKB-KW"/>
</dbReference>
<dbReference type="CDD" id="cd09272">
    <property type="entry name" value="RNase_HI_RT_Ty1"/>
    <property type="match status" value="1"/>
</dbReference>
<evidence type="ECO:0000256" key="21">
    <source>
        <dbReference type="ARBA" id="ARBA00023268"/>
    </source>
</evidence>
<dbReference type="PANTHER" id="PTHR42648">
    <property type="entry name" value="TRANSPOSASE, PUTATIVE-RELATED"/>
    <property type="match status" value="1"/>
</dbReference>
<dbReference type="GO" id="GO:0005634">
    <property type="term" value="C:nucleus"/>
    <property type="evidence" value="ECO:0007669"/>
    <property type="project" value="UniProtKB-ARBA"/>
</dbReference>
<dbReference type="GO" id="GO:0003723">
    <property type="term" value="F:RNA binding"/>
    <property type="evidence" value="ECO:0007669"/>
    <property type="project" value="UniProtKB-KW"/>
</dbReference>
<dbReference type="InterPro" id="IPR039537">
    <property type="entry name" value="Retrotran_Ty1/copia-like"/>
</dbReference>
<keyword evidence="12" id="KW-0067">ATP-binding</keyword>
<keyword evidence="8" id="KW-0547">Nucleotide-binding</keyword>
<dbReference type="Pfam" id="PF22936">
    <property type="entry name" value="Pol_BBD"/>
    <property type="match status" value="1"/>
</dbReference>
<proteinExistence type="predicted"/>
<evidence type="ECO:0000256" key="1">
    <source>
        <dbReference type="ARBA" id="ARBA00002180"/>
    </source>
</evidence>
<dbReference type="GO" id="GO:0006508">
    <property type="term" value="P:proteolysis"/>
    <property type="evidence" value="ECO:0007669"/>
    <property type="project" value="UniProtKB-KW"/>
</dbReference>
<dbReference type="GO" id="GO:0046872">
    <property type="term" value="F:metal ion binding"/>
    <property type="evidence" value="ECO:0007669"/>
    <property type="project" value="UniProtKB-KW"/>
</dbReference>
<evidence type="ECO:0000256" key="11">
    <source>
        <dbReference type="ARBA" id="ARBA00022801"/>
    </source>
</evidence>
<evidence type="ECO:0000256" key="3">
    <source>
        <dbReference type="ARBA" id="ARBA00022612"/>
    </source>
</evidence>
<dbReference type="STRING" id="1170229.K9FMR4"/>
<evidence type="ECO:0000256" key="13">
    <source>
        <dbReference type="ARBA" id="ARBA00022842"/>
    </source>
</evidence>
<keyword evidence="28" id="KW-1185">Reference proteome</keyword>
<evidence type="ECO:0000256" key="12">
    <source>
        <dbReference type="ARBA" id="ARBA00022840"/>
    </source>
</evidence>
<evidence type="ECO:0000256" key="17">
    <source>
        <dbReference type="ARBA" id="ARBA00022932"/>
    </source>
</evidence>
<keyword evidence="17" id="KW-0239">DNA-directed DNA polymerase</keyword>
<protein>
    <recommendedName>
        <fullName evidence="25">Integrase catalytic domain-containing protein</fullName>
    </recommendedName>
</protein>
<evidence type="ECO:0000256" key="8">
    <source>
        <dbReference type="ARBA" id="ARBA00022741"/>
    </source>
</evidence>
<dbReference type="Proteomes" id="UP000009882">
    <property type="component" value="Unassembled WGS sequence"/>
</dbReference>
<organism evidence="26 28">
    <name type="scientific">Penicillium digitatum (strain PHI26 / CECT 20796)</name>
    <name type="common">Green mold</name>
    <dbReference type="NCBI Taxonomy" id="1170229"/>
    <lineage>
        <taxon>Eukaryota</taxon>
        <taxon>Fungi</taxon>
        <taxon>Dikarya</taxon>
        <taxon>Ascomycota</taxon>
        <taxon>Pezizomycotina</taxon>
        <taxon>Eurotiomycetes</taxon>
        <taxon>Eurotiomycetidae</taxon>
        <taxon>Eurotiales</taxon>
        <taxon>Aspergillaceae</taxon>
        <taxon>Penicillium</taxon>
    </lineage>
</organism>
<dbReference type="GO" id="GO:0032196">
    <property type="term" value="P:transposition"/>
    <property type="evidence" value="ECO:0007669"/>
    <property type="project" value="UniProtKB-KW"/>
</dbReference>
<evidence type="ECO:0000256" key="9">
    <source>
        <dbReference type="ARBA" id="ARBA00022750"/>
    </source>
</evidence>
<keyword evidence="16" id="KW-0695">RNA-directed DNA polymerase</keyword>
<dbReference type="InterPro" id="IPR036397">
    <property type="entry name" value="RNaseH_sf"/>
</dbReference>
<evidence type="ECO:0000256" key="5">
    <source>
        <dbReference type="ARBA" id="ARBA00022695"/>
    </source>
</evidence>
<keyword evidence="6" id="KW-0540">Nuclease</keyword>
<dbReference type="OMA" id="QIHKQAR"/>
<evidence type="ECO:0000313" key="27">
    <source>
        <dbReference type="EMBL" id="EKV13291.1"/>
    </source>
</evidence>
<dbReference type="InParanoid" id="K9FMR4"/>
<dbReference type="PANTHER" id="PTHR42648:SF11">
    <property type="entry name" value="TRANSPOSON TY4-P GAG-POL POLYPROTEIN"/>
    <property type="match status" value="1"/>
</dbReference>
<dbReference type="InterPro" id="IPR054722">
    <property type="entry name" value="PolX-like_BBD"/>
</dbReference>
<dbReference type="InterPro" id="IPR013103">
    <property type="entry name" value="RVT_2"/>
</dbReference>
<evidence type="ECO:0000256" key="4">
    <source>
        <dbReference type="ARBA" id="ARBA00022670"/>
    </source>
</evidence>
<keyword evidence="13" id="KW-0460">Magnesium</keyword>
<dbReference type="GO" id="GO:0004190">
    <property type="term" value="F:aspartic-type endopeptidase activity"/>
    <property type="evidence" value="ECO:0007669"/>
    <property type="project" value="UniProtKB-KW"/>
</dbReference>
<evidence type="ECO:0000313" key="26">
    <source>
        <dbReference type="EMBL" id="EKV04078.1"/>
    </source>
</evidence>
<keyword evidence="4" id="KW-0645">Protease</keyword>
<keyword evidence="9" id="KW-0064">Aspartyl protease</keyword>
<feature type="compositionally biased region" description="Basic and acidic residues" evidence="24">
    <location>
        <begin position="871"/>
        <end position="890"/>
    </location>
</feature>
<comment type="function">
    <text evidence="1">The aspartyl protease (PR) mediates the proteolytic cleavages of the Gag and Gag-Pol polyproteins after assembly of the VLP.</text>
</comment>
<name>K9FMR4_PEND2</name>
<keyword evidence="17" id="KW-0808">Transferase</keyword>
<dbReference type="GO" id="GO:0003677">
    <property type="term" value="F:DNA binding"/>
    <property type="evidence" value="ECO:0007669"/>
    <property type="project" value="UniProtKB-KW"/>
</dbReference>
<dbReference type="GO" id="GO:0003964">
    <property type="term" value="F:RNA-directed DNA polymerase activity"/>
    <property type="evidence" value="ECO:0007669"/>
    <property type="project" value="UniProtKB-KW"/>
</dbReference>
<dbReference type="InterPro" id="IPR043502">
    <property type="entry name" value="DNA/RNA_pol_sf"/>
</dbReference>
<dbReference type="EMBL" id="AKCT01000164">
    <property type="protein sequence ID" value="EKV13291.1"/>
    <property type="molecule type" value="Genomic_DNA"/>
</dbReference>
<evidence type="ECO:0000256" key="2">
    <source>
        <dbReference type="ARBA" id="ARBA00022578"/>
    </source>
</evidence>
<dbReference type="SUPFAM" id="SSF56672">
    <property type="entry name" value="DNA/RNA polymerases"/>
    <property type="match status" value="1"/>
</dbReference>
<dbReference type="InterPro" id="IPR001584">
    <property type="entry name" value="Integrase_cat-core"/>
</dbReference>
<dbReference type="GO" id="GO:0003887">
    <property type="term" value="F:DNA-directed DNA polymerase activity"/>
    <property type="evidence" value="ECO:0007669"/>
    <property type="project" value="UniProtKB-KW"/>
</dbReference>
<evidence type="ECO:0000256" key="20">
    <source>
        <dbReference type="ARBA" id="ARBA00023172"/>
    </source>
</evidence>
<dbReference type="EMBL" id="AKCT01000350">
    <property type="protein sequence ID" value="EKV04078.1"/>
    <property type="molecule type" value="Genomic_DNA"/>
</dbReference>
<keyword evidence="20" id="KW-0233">DNA recombination</keyword>
<evidence type="ECO:0000256" key="18">
    <source>
        <dbReference type="ARBA" id="ARBA00023113"/>
    </source>
</evidence>
<keyword evidence="19" id="KW-0238">DNA-binding</keyword>
<evidence type="ECO:0000259" key="25">
    <source>
        <dbReference type="PROSITE" id="PS50994"/>
    </source>
</evidence>
<keyword evidence="2" id="KW-0815">Transposition</keyword>
<keyword evidence="7" id="KW-0479">Metal-binding</keyword>
<dbReference type="Pfam" id="PF07727">
    <property type="entry name" value="RVT_2"/>
    <property type="match status" value="1"/>
</dbReference>
<evidence type="ECO:0000256" key="10">
    <source>
        <dbReference type="ARBA" id="ARBA00022759"/>
    </source>
</evidence>
<keyword evidence="15" id="KW-0229">DNA integration</keyword>
<gene>
    <name evidence="27" type="ORF">PDIG_39030</name>
    <name evidence="26" type="ORF">PDIG_91320</name>
</gene>
<keyword evidence="21" id="KW-0511">Multifunctional enzyme</keyword>
<dbReference type="InterPro" id="IPR012337">
    <property type="entry name" value="RNaseH-like_sf"/>
</dbReference>
<keyword evidence="18" id="KW-0917">Virion maturation</keyword>
<keyword evidence="11" id="KW-0378">Hydrolase</keyword>
<evidence type="ECO:0000256" key="6">
    <source>
        <dbReference type="ARBA" id="ARBA00022722"/>
    </source>
</evidence>
<evidence type="ECO:0000256" key="16">
    <source>
        <dbReference type="ARBA" id="ARBA00022918"/>
    </source>
</evidence>